<dbReference type="GO" id="GO:0005886">
    <property type="term" value="C:plasma membrane"/>
    <property type="evidence" value="ECO:0007669"/>
    <property type="project" value="UniProtKB-SubCell"/>
</dbReference>
<dbReference type="OrthoDB" id="196472at2"/>
<dbReference type="PANTHER" id="PTHR30485:SF2">
    <property type="entry name" value="BLL0597 PROTEIN"/>
    <property type="match status" value="1"/>
</dbReference>
<dbReference type="HOGENOM" id="CLU_078451_2_1_6"/>
<dbReference type="STRING" id="396588.Tgr7_0586"/>
<evidence type="ECO:0000256" key="1">
    <source>
        <dbReference type="ARBA" id="ARBA00004651"/>
    </source>
</evidence>
<evidence type="ECO:0000313" key="9">
    <source>
        <dbReference type="Proteomes" id="UP000002383"/>
    </source>
</evidence>
<name>B8GLT0_THISH</name>
<dbReference type="GO" id="GO:0022904">
    <property type="term" value="P:respiratory electron transport chain"/>
    <property type="evidence" value="ECO:0007669"/>
    <property type="project" value="InterPro"/>
</dbReference>
<evidence type="ECO:0000313" key="8">
    <source>
        <dbReference type="EMBL" id="ACL71683.1"/>
    </source>
</evidence>
<keyword evidence="9" id="KW-1185">Reference proteome</keyword>
<dbReference type="InterPro" id="IPR011577">
    <property type="entry name" value="Cyt_b561_bac/Ni-Hgenase"/>
</dbReference>
<dbReference type="KEGG" id="tgr:Tgr7_0586"/>
<dbReference type="Gene3D" id="1.20.950.20">
    <property type="entry name" value="Transmembrane di-heme cytochromes, Chain C"/>
    <property type="match status" value="1"/>
</dbReference>
<gene>
    <name evidence="8" type="ordered locus">Tgr7_0586</name>
</gene>
<feature type="transmembrane region" description="Helical" evidence="6">
    <location>
        <begin position="97"/>
        <end position="120"/>
    </location>
</feature>
<evidence type="ECO:0000256" key="5">
    <source>
        <dbReference type="ARBA" id="ARBA00023136"/>
    </source>
</evidence>
<evidence type="ECO:0000256" key="6">
    <source>
        <dbReference type="SAM" id="Phobius"/>
    </source>
</evidence>
<keyword evidence="3 6" id="KW-0812">Transmembrane</keyword>
<dbReference type="PANTHER" id="PTHR30485">
    <property type="entry name" value="NI/FE-HYDROGENASE 1 B-TYPE CYTOCHROME SUBUNIT"/>
    <property type="match status" value="1"/>
</dbReference>
<evidence type="ECO:0000259" key="7">
    <source>
        <dbReference type="Pfam" id="PF01292"/>
    </source>
</evidence>
<evidence type="ECO:0000256" key="2">
    <source>
        <dbReference type="ARBA" id="ARBA00022475"/>
    </source>
</evidence>
<feature type="transmembrane region" description="Helical" evidence="6">
    <location>
        <begin position="12"/>
        <end position="32"/>
    </location>
</feature>
<feature type="transmembrane region" description="Helical" evidence="6">
    <location>
        <begin position="38"/>
        <end position="56"/>
    </location>
</feature>
<feature type="domain" description="Cytochrome b561 bacterial/Ni-hydrogenase" evidence="7">
    <location>
        <begin position="9"/>
        <end position="184"/>
    </location>
</feature>
<protein>
    <submittedName>
        <fullName evidence="8">Cytochrome B561</fullName>
    </submittedName>
</protein>
<feature type="transmembrane region" description="Helical" evidence="6">
    <location>
        <begin position="150"/>
        <end position="172"/>
    </location>
</feature>
<dbReference type="EMBL" id="CP001339">
    <property type="protein sequence ID" value="ACL71683.1"/>
    <property type="molecule type" value="Genomic_DNA"/>
</dbReference>
<dbReference type="InterPro" id="IPR016174">
    <property type="entry name" value="Di-haem_cyt_TM"/>
</dbReference>
<dbReference type="RefSeq" id="WP_012637171.1">
    <property type="nucleotide sequence ID" value="NC_011901.1"/>
</dbReference>
<dbReference type="eggNOG" id="COG3658">
    <property type="taxonomic scope" value="Bacteria"/>
</dbReference>
<accession>B8GLT0</accession>
<proteinExistence type="predicted"/>
<dbReference type="Pfam" id="PF01292">
    <property type="entry name" value="Ni_hydr_CYTB"/>
    <property type="match status" value="1"/>
</dbReference>
<evidence type="ECO:0000256" key="4">
    <source>
        <dbReference type="ARBA" id="ARBA00022989"/>
    </source>
</evidence>
<evidence type="ECO:0000256" key="3">
    <source>
        <dbReference type="ARBA" id="ARBA00022692"/>
    </source>
</evidence>
<organism evidence="8 9">
    <name type="scientific">Thioalkalivibrio sulfidiphilus (strain HL-EbGR7)</name>
    <dbReference type="NCBI Taxonomy" id="396588"/>
    <lineage>
        <taxon>Bacteria</taxon>
        <taxon>Pseudomonadati</taxon>
        <taxon>Pseudomonadota</taxon>
        <taxon>Gammaproteobacteria</taxon>
        <taxon>Chromatiales</taxon>
        <taxon>Ectothiorhodospiraceae</taxon>
        <taxon>Thioalkalivibrio</taxon>
    </lineage>
</organism>
<keyword evidence="5 6" id="KW-0472">Membrane</keyword>
<dbReference type="AlphaFoldDB" id="B8GLT0"/>
<keyword evidence="2" id="KW-1003">Cell membrane</keyword>
<reference evidence="8 9" key="1">
    <citation type="journal article" date="2011" name="Stand. Genomic Sci.">
        <title>Complete genome sequence of 'Thioalkalivibrio sulfidophilus' HL-EbGr7.</title>
        <authorList>
            <person name="Muyzer G."/>
            <person name="Sorokin D.Y."/>
            <person name="Mavromatis K."/>
            <person name="Lapidus A."/>
            <person name="Clum A."/>
            <person name="Ivanova N."/>
            <person name="Pati A."/>
            <person name="d'Haeseleer P."/>
            <person name="Woyke T."/>
            <person name="Kyrpides N.C."/>
        </authorList>
    </citation>
    <scope>NUCLEOTIDE SEQUENCE [LARGE SCALE GENOMIC DNA]</scope>
    <source>
        <strain evidence="8 9">HL-EbGR7</strain>
    </source>
</reference>
<keyword evidence="4 6" id="KW-1133">Transmembrane helix</keyword>
<dbReference type="Proteomes" id="UP000002383">
    <property type="component" value="Chromosome"/>
</dbReference>
<dbReference type="SUPFAM" id="SSF81342">
    <property type="entry name" value="Transmembrane di-heme cytochromes"/>
    <property type="match status" value="1"/>
</dbReference>
<dbReference type="GO" id="GO:0020037">
    <property type="term" value="F:heme binding"/>
    <property type="evidence" value="ECO:0007669"/>
    <property type="project" value="TreeGrafter"/>
</dbReference>
<dbReference type="GO" id="GO:0009055">
    <property type="term" value="F:electron transfer activity"/>
    <property type="evidence" value="ECO:0007669"/>
    <property type="project" value="InterPro"/>
</dbReference>
<sequence length="203" mass="22165">MNKHTEIRVWDPFVRVFHWGLAAAFFIAYLSGDAWLDLHTLAGYTALGLILARLPWGVIGTRHARFSDFVRPPRVALAYVRDLFLGRAKRHLGHNPAGGLMILALLVTLPLVALSGMALLSAEEGAGPLAGLMAGSPHWLAEGIEGLHEFLANLVLLMVGVHVLGVLVESLLHRENLIRAMFTGAKPARDDDEQDRPGPLHLN</sequence>
<dbReference type="InterPro" id="IPR051542">
    <property type="entry name" value="Hydrogenase_cytochrome"/>
</dbReference>
<comment type="subcellular location">
    <subcellularLocation>
        <location evidence="1">Cell membrane</location>
        <topology evidence="1">Multi-pass membrane protein</topology>
    </subcellularLocation>
</comment>